<dbReference type="InterPro" id="IPR006674">
    <property type="entry name" value="HD_domain"/>
</dbReference>
<comment type="caution">
    <text evidence="2">The sequence shown here is derived from an EMBL/GenBank/DDBJ whole genome shotgun (WGS) entry which is preliminary data.</text>
</comment>
<dbReference type="EMBL" id="SPNC01000037">
    <property type="protein sequence ID" value="TFH95814.1"/>
    <property type="molecule type" value="Genomic_DNA"/>
</dbReference>
<protein>
    <submittedName>
        <fullName evidence="2">HDIG domain-containing protein</fullName>
    </submittedName>
</protein>
<dbReference type="NCBIfam" id="TIGR00277">
    <property type="entry name" value="HDIG"/>
    <property type="match status" value="1"/>
</dbReference>
<dbReference type="Proteomes" id="UP000297225">
    <property type="component" value="Unassembled WGS sequence"/>
</dbReference>
<sequence length="697" mass="79647">MALYRSQKIKSALVFLVAAVLITFLYPSKVKFKYDYSLGQPWRYEGVLTAPYNFNVYKSDAQKVAERDSIERTEVSYYTIDPKVKLTERHLLTENFSAGNMGAEVTSDYIQYALKVLDEVYDQGILSNENYEALAAQEQGYIYLVDEMNVAKKRELTELFNARKAYDYAINNAPPKIKPEVLQQVNFEKYLLSNLSVDELKTTQMQSARLATLTEVVGEVQKGERIVGTGDVVTTDIYQMLEGYRMAYEKASKSKSENFILFAGQLVLIVLLFGTLYTYLLAFRPELMKETKNILFISSNVTLFTILAFLLIPNQPEITYMLPLSMVAIHIRIFLDSRTAAITHLATVLMVSLVVPSPLIFIIIQVVAGRIVLVTLRNLTQRSDLIRTSFSVFFGMVVVYYAMTFAFEGIPQTMDWNIIFYFTINFIFLMFTYLMVYVIEKSFGYVSSISLVELADINKPLLRQLSEVAPGTFQHSLNVSTLASEAIDEIGGDIRLVRSGALYHDIGKMKNPTYFTENQGANNPHDRLSYDQSAKIIIKHITDGIEMAEKANLPKPIIDFIRTHHGLGMTKYFYIKYKNENPNMIVDESIFRYPGPNPWTKEQGVLMLADAVEASSRSLKEITEQVLIDHVNKIVDSIVADGYLKNTPLTFRDIEKTKYIFTEKLRNMYHSRIDYPELTREKKTEAESKNEDTNQNI</sequence>
<dbReference type="PANTHER" id="PTHR36442">
    <property type="entry name" value="CYCLIC-DI-AMP PHOSPHODIESTERASE PGPH"/>
    <property type="match status" value="1"/>
</dbReference>
<dbReference type="CDD" id="cd00077">
    <property type="entry name" value="HDc"/>
    <property type="match status" value="1"/>
</dbReference>
<name>A0A4Y8WQL1_9PORP</name>
<dbReference type="PANTHER" id="PTHR36442:SF1">
    <property type="entry name" value="CYCLIC-DI-AMP PHOSPHODIESTERASE PGPH"/>
    <property type="match status" value="1"/>
</dbReference>
<dbReference type="InterPro" id="IPR011624">
    <property type="entry name" value="Metal-dep_PHydrolase_7TM_extra"/>
</dbReference>
<dbReference type="Pfam" id="PF01966">
    <property type="entry name" value="HD"/>
    <property type="match status" value="1"/>
</dbReference>
<dbReference type="SUPFAM" id="SSF109604">
    <property type="entry name" value="HD-domain/PDEase-like"/>
    <property type="match status" value="1"/>
</dbReference>
<dbReference type="Pfam" id="PF07698">
    <property type="entry name" value="7TM-7TMR_HD"/>
    <property type="match status" value="1"/>
</dbReference>
<dbReference type="InterPro" id="IPR006675">
    <property type="entry name" value="HDIG_dom"/>
</dbReference>
<dbReference type="InterPro" id="IPR011621">
    <property type="entry name" value="Metal-dep_PHydrolase_7TM_intra"/>
</dbReference>
<keyword evidence="3" id="KW-1185">Reference proteome</keyword>
<accession>A0A4Y8WQL1</accession>
<organism evidence="2 3">
    <name type="scientific">Porphyromonas levii</name>
    <dbReference type="NCBI Taxonomy" id="28114"/>
    <lineage>
        <taxon>Bacteria</taxon>
        <taxon>Pseudomonadati</taxon>
        <taxon>Bacteroidota</taxon>
        <taxon>Bacteroidia</taxon>
        <taxon>Bacteroidales</taxon>
        <taxon>Porphyromonadaceae</taxon>
        <taxon>Porphyromonas</taxon>
    </lineage>
</organism>
<evidence type="ECO:0000313" key="3">
    <source>
        <dbReference type="Proteomes" id="UP000297225"/>
    </source>
</evidence>
<gene>
    <name evidence="2" type="ORF">E4P47_03660</name>
</gene>
<dbReference type="AlphaFoldDB" id="A0A4Y8WQL1"/>
<dbReference type="RefSeq" id="WP_134848865.1">
    <property type="nucleotide sequence ID" value="NZ_CP197400.1"/>
</dbReference>
<dbReference type="Gene3D" id="1.10.3210.10">
    <property type="entry name" value="Hypothetical protein af1432"/>
    <property type="match status" value="1"/>
</dbReference>
<evidence type="ECO:0000259" key="1">
    <source>
        <dbReference type="SMART" id="SM00471"/>
    </source>
</evidence>
<dbReference type="InterPro" id="IPR003607">
    <property type="entry name" value="HD/PDEase_dom"/>
</dbReference>
<reference evidence="2 3" key="1">
    <citation type="submission" date="2019-03" db="EMBL/GenBank/DDBJ databases">
        <title>Porphyromonas levii Isolated from the Uterus of Dairy Cows.</title>
        <authorList>
            <person name="Francis A.M."/>
        </authorList>
    </citation>
    <scope>NUCLEOTIDE SEQUENCE [LARGE SCALE GENOMIC DNA]</scope>
    <source>
        <strain evidence="2 3">AF5678</strain>
    </source>
</reference>
<proteinExistence type="predicted"/>
<evidence type="ECO:0000313" key="2">
    <source>
        <dbReference type="EMBL" id="TFH95814.1"/>
    </source>
</evidence>
<feature type="domain" description="HD/PDEase" evidence="1">
    <location>
        <begin position="468"/>
        <end position="624"/>
    </location>
</feature>
<dbReference type="SMART" id="SM00471">
    <property type="entry name" value="HDc"/>
    <property type="match status" value="1"/>
</dbReference>
<dbReference type="STRING" id="1122973.GCA_000379925_01016"/>
<dbReference type="InterPro" id="IPR052722">
    <property type="entry name" value="PgpH_phosphodiesterase"/>
</dbReference>
<dbReference type="OrthoDB" id="9806952at2"/>
<dbReference type="Pfam" id="PF07697">
    <property type="entry name" value="7TMR-HDED"/>
    <property type="match status" value="1"/>
</dbReference>